<gene>
    <name evidence="5" type="primary">rplE</name>
    <name evidence="9" type="ORF">C4532_12480</name>
</gene>
<dbReference type="InterPro" id="IPR031309">
    <property type="entry name" value="Ribosomal_uL5_C"/>
</dbReference>
<evidence type="ECO:0000256" key="2">
    <source>
        <dbReference type="ARBA" id="ARBA00022980"/>
    </source>
</evidence>
<keyword evidence="3 5" id="KW-0687">Ribonucleoprotein</keyword>
<dbReference type="InterPro" id="IPR002132">
    <property type="entry name" value="Ribosomal_uL5"/>
</dbReference>
<dbReference type="GO" id="GO:0019843">
    <property type="term" value="F:rRNA binding"/>
    <property type="evidence" value="ECO:0007669"/>
    <property type="project" value="UniProtKB-UniRule"/>
</dbReference>
<evidence type="ECO:0000259" key="8">
    <source>
        <dbReference type="Pfam" id="PF00673"/>
    </source>
</evidence>
<dbReference type="NCBIfam" id="NF000585">
    <property type="entry name" value="PRK00010.1"/>
    <property type="match status" value="1"/>
</dbReference>
<evidence type="ECO:0000256" key="6">
    <source>
        <dbReference type="RuleBase" id="RU003930"/>
    </source>
</evidence>
<dbReference type="EMBL" id="QZKI01000091">
    <property type="protein sequence ID" value="RJP68457.1"/>
    <property type="molecule type" value="Genomic_DNA"/>
</dbReference>
<dbReference type="FunFam" id="3.30.1440.10:FF:000001">
    <property type="entry name" value="50S ribosomal protein L5"/>
    <property type="match status" value="1"/>
</dbReference>
<dbReference type="InterPro" id="IPR031310">
    <property type="entry name" value="Ribosomal_uL5_N"/>
</dbReference>
<evidence type="ECO:0000313" key="10">
    <source>
        <dbReference type="Proteomes" id="UP000285961"/>
    </source>
</evidence>
<feature type="domain" description="Large ribosomal subunit protein uL5 C-terminal" evidence="8">
    <location>
        <begin position="85"/>
        <end position="178"/>
    </location>
</feature>
<evidence type="ECO:0000256" key="4">
    <source>
        <dbReference type="ARBA" id="ARBA00035245"/>
    </source>
</evidence>
<keyword evidence="5" id="KW-0820">tRNA-binding</keyword>
<evidence type="ECO:0000256" key="3">
    <source>
        <dbReference type="ARBA" id="ARBA00023274"/>
    </source>
</evidence>
<organism evidence="9 10">
    <name type="scientific">Candidatus Abyssobacteria bacterium SURF_17</name>
    <dbReference type="NCBI Taxonomy" id="2093361"/>
    <lineage>
        <taxon>Bacteria</taxon>
        <taxon>Pseudomonadati</taxon>
        <taxon>Candidatus Hydrogenedentota</taxon>
        <taxon>Candidatus Abyssobacteria</taxon>
    </lineage>
</organism>
<comment type="caution">
    <text evidence="9">The sequence shown here is derived from an EMBL/GenBank/DDBJ whole genome shotgun (WGS) entry which is preliminary data.</text>
</comment>
<dbReference type="InterPro" id="IPR022803">
    <property type="entry name" value="Ribosomal_uL5_dom_sf"/>
</dbReference>
<comment type="subunit">
    <text evidence="5">Part of the 50S ribosomal subunit; part of the 5S rRNA/L5/L18/L25 subcomplex. Contacts the 5S rRNA and the P site tRNA. Forms a bridge to the 30S subunit in the 70S ribosome.</text>
</comment>
<dbReference type="Proteomes" id="UP000285961">
    <property type="component" value="Unassembled WGS sequence"/>
</dbReference>
<dbReference type="HAMAP" id="MF_01333_B">
    <property type="entry name" value="Ribosomal_uL5_B"/>
    <property type="match status" value="1"/>
</dbReference>
<protein>
    <recommendedName>
        <fullName evidence="4 5">Large ribosomal subunit protein uL5</fullName>
    </recommendedName>
</protein>
<keyword evidence="2 5" id="KW-0689">Ribosomal protein</keyword>
<dbReference type="GO" id="GO:0003735">
    <property type="term" value="F:structural constituent of ribosome"/>
    <property type="evidence" value="ECO:0007669"/>
    <property type="project" value="InterPro"/>
</dbReference>
<proteinExistence type="inferred from homology"/>
<evidence type="ECO:0000259" key="7">
    <source>
        <dbReference type="Pfam" id="PF00281"/>
    </source>
</evidence>
<accession>A0A419EVN3</accession>
<evidence type="ECO:0000256" key="1">
    <source>
        <dbReference type="ARBA" id="ARBA00008553"/>
    </source>
</evidence>
<keyword evidence="5" id="KW-0694">RNA-binding</keyword>
<name>A0A419EVN3_9BACT</name>
<sequence length="181" mass="20406">MARLKEKYRKEVVPALKERLGLSNVMEVPRLSKIVVNMGLGDAPSDAKVMESAMKELAKITGQKPVVRRAKKSIASFKLRAGAAIGCMVTLRGDRMYEFFDRLVNVAIPRIRDFRGVSRNAFDRFGNFTLGIKEQIIFPEIDYDDVYKIRGMNVVFVIQNSNGREASLELLKELGMPFGMS</sequence>
<dbReference type="PIRSF" id="PIRSF002161">
    <property type="entry name" value="Ribosomal_L5"/>
    <property type="match status" value="1"/>
</dbReference>
<evidence type="ECO:0000313" key="9">
    <source>
        <dbReference type="EMBL" id="RJP68457.1"/>
    </source>
</evidence>
<dbReference type="GO" id="GO:0000049">
    <property type="term" value="F:tRNA binding"/>
    <property type="evidence" value="ECO:0007669"/>
    <property type="project" value="UniProtKB-UniRule"/>
</dbReference>
<dbReference type="GO" id="GO:0006412">
    <property type="term" value="P:translation"/>
    <property type="evidence" value="ECO:0007669"/>
    <property type="project" value="UniProtKB-UniRule"/>
</dbReference>
<dbReference type="GO" id="GO:0005840">
    <property type="term" value="C:ribosome"/>
    <property type="evidence" value="ECO:0007669"/>
    <property type="project" value="UniProtKB-KW"/>
</dbReference>
<comment type="function">
    <text evidence="5">This is 1 of the proteins that bind and probably mediate the attachment of the 5S RNA into the large ribosomal subunit, where it forms part of the central protuberance. In the 70S ribosome it contacts protein S13 of the 30S subunit (bridge B1b), connecting the 2 subunits; this bridge is implicated in subunit movement. Contacts the P site tRNA; the 5S rRNA and some of its associated proteins might help stabilize positioning of ribosome-bound tRNAs.</text>
</comment>
<dbReference type="AlphaFoldDB" id="A0A419EVN3"/>
<comment type="similarity">
    <text evidence="1 5 6">Belongs to the universal ribosomal protein uL5 family.</text>
</comment>
<dbReference type="GO" id="GO:1990904">
    <property type="term" value="C:ribonucleoprotein complex"/>
    <property type="evidence" value="ECO:0007669"/>
    <property type="project" value="UniProtKB-KW"/>
</dbReference>
<keyword evidence="5" id="KW-0699">rRNA-binding</keyword>
<dbReference type="Pfam" id="PF00281">
    <property type="entry name" value="Ribosomal_L5"/>
    <property type="match status" value="1"/>
</dbReference>
<dbReference type="PANTHER" id="PTHR11994">
    <property type="entry name" value="60S RIBOSOMAL PROTEIN L11-RELATED"/>
    <property type="match status" value="1"/>
</dbReference>
<evidence type="ECO:0000256" key="5">
    <source>
        <dbReference type="HAMAP-Rule" id="MF_01333"/>
    </source>
</evidence>
<reference evidence="9 10" key="1">
    <citation type="journal article" date="2017" name="ISME J.">
        <title>Energy and carbon metabolisms in a deep terrestrial subsurface fluid microbial community.</title>
        <authorList>
            <person name="Momper L."/>
            <person name="Jungbluth S.P."/>
            <person name="Lee M.D."/>
            <person name="Amend J.P."/>
        </authorList>
    </citation>
    <scope>NUCLEOTIDE SEQUENCE [LARGE SCALE GENOMIC DNA]</scope>
    <source>
        <strain evidence="9">SURF_17</strain>
    </source>
</reference>
<dbReference type="InterPro" id="IPR020930">
    <property type="entry name" value="Ribosomal_uL5_bac-type"/>
</dbReference>
<dbReference type="Gene3D" id="3.30.1440.10">
    <property type="match status" value="1"/>
</dbReference>
<dbReference type="Pfam" id="PF00673">
    <property type="entry name" value="Ribosomal_L5_C"/>
    <property type="match status" value="1"/>
</dbReference>
<feature type="domain" description="Large ribosomal subunit protein uL5 N-terminal" evidence="7">
    <location>
        <begin position="24"/>
        <end position="80"/>
    </location>
</feature>
<dbReference type="SUPFAM" id="SSF55282">
    <property type="entry name" value="RL5-like"/>
    <property type="match status" value="1"/>
</dbReference>